<organism evidence="1 2">
    <name type="scientific">Portunus trituberculatus</name>
    <name type="common">Swimming crab</name>
    <name type="synonym">Neptunus trituberculatus</name>
    <dbReference type="NCBI Taxonomy" id="210409"/>
    <lineage>
        <taxon>Eukaryota</taxon>
        <taxon>Metazoa</taxon>
        <taxon>Ecdysozoa</taxon>
        <taxon>Arthropoda</taxon>
        <taxon>Crustacea</taxon>
        <taxon>Multicrustacea</taxon>
        <taxon>Malacostraca</taxon>
        <taxon>Eumalacostraca</taxon>
        <taxon>Eucarida</taxon>
        <taxon>Decapoda</taxon>
        <taxon>Pleocyemata</taxon>
        <taxon>Brachyura</taxon>
        <taxon>Eubrachyura</taxon>
        <taxon>Portunoidea</taxon>
        <taxon>Portunidae</taxon>
        <taxon>Portuninae</taxon>
        <taxon>Portunus</taxon>
    </lineage>
</organism>
<sequence length="119" mass="13226">MKIRSGGASITSIPSVLFQGGNQLLFTLQDPAGFGLVLCQLFSAGRQLPTQRVYLCYTTHLFESSMWDALCCWRSWSNIAWASPKRSCRAIPGNTAAHQVESTLHRVRGTSQKSQQHEL</sequence>
<reference evidence="1 2" key="1">
    <citation type="submission" date="2019-05" db="EMBL/GenBank/DDBJ databases">
        <title>Another draft genome of Portunus trituberculatus and its Hox gene families provides insights of decapod evolution.</title>
        <authorList>
            <person name="Jeong J.-H."/>
            <person name="Song I."/>
            <person name="Kim S."/>
            <person name="Choi T."/>
            <person name="Kim D."/>
            <person name="Ryu S."/>
            <person name="Kim W."/>
        </authorList>
    </citation>
    <scope>NUCLEOTIDE SEQUENCE [LARGE SCALE GENOMIC DNA]</scope>
    <source>
        <tissue evidence="1">Muscle</tissue>
    </source>
</reference>
<dbReference type="AlphaFoldDB" id="A0A5B7FPH1"/>
<protein>
    <submittedName>
        <fullName evidence="1">Uncharacterized protein</fullName>
    </submittedName>
</protein>
<evidence type="ECO:0000313" key="1">
    <source>
        <dbReference type="EMBL" id="MPC47169.1"/>
    </source>
</evidence>
<dbReference type="Proteomes" id="UP000324222">
    <property type="component" value="Unassembled WGS sequence"/>
</dbReference>
<dbReference type="EMBL" id="VSRR010007588">
    <property type="protein sequence ID" value="MPC47169.1"/>
    <property type="molecule type" value="Genomic_DNA"/>
</dbReference>
<evidence type="ECO:0000313" key="2">
    <source>
        <dbReference type="Proteomes" id="UP000324222"/>
    </source>
</evidence>
<gene>
    <name evidence="1" type="ORF">E2C01_040904</name>
</gene>
<comment type="caution">
    <text evidence="1">The sequence shown here is derived from an EMBL/GenBank/DDBJ whole genome shotgun (WGS) entry which is preliminary data.</text>
</comment>
<proteinExistence type="predicted"/>
<accession>A0A5B7FPH1</accession>
<name>A0A5B7FPH1_PORTR</name>
<keyword evidence="2" id="KW-1185">Reference proteome</keyword>